<dbReference type="InterPro" id="IPR036116">
    <property type="entry name" value="FN3_sf"/>
</dbReference>
<accession>A0A1I7GK40</accession>
<evidence type="ECO:0000313" key="2">
    <source>
        <dbReference type="Proteomes" id="UP000198817"/>
    </source>
</evidence>
<dbReference type="InterPro" id="IPR053139">
    <property type="entry name" value="Surface_bspA-like"/>
</dbReference>
<protein>
    <submittedName>
        <fullName evidence="1">Leucine rich repeat-containing protein</fullName>
    </submittedName>
</protein>
<organism evidence="1 2">
    <name type="scientific">Eubacterium pyruvativorans</name>
    <dbReference type="NCBI Taxonomy" id="155865"/>
    <lineage>
        <taxon>Bacteria</taxon>
        <taxon>Bacillati</taxon>
        <taxon>Bacillota</taxon>
        <taxon>Clostridia</taxon>
        <taxon>Eubacteriales</taxon>
        <taxon>Eubacteriaceae</taxon>
        <taxon>Eubacterium</taxon>
    </lineage>
</organism>
<evidence type="ECO:0000313" key="1">
    <source>
        <dbReference type="EMBL" id="SFU48862.1"/>
    </source>
</evidence>
<dbReference type="InterPro" id="IPR013783">
    <property type="entry name" value="Ig-like_fold"/>
</dbReference>
<dbReference type="Gene3D" id="3.80.10.10">
    <property type="entry name" value="Ribonuclease Inhibitor"/>
    <property type="match status" value="1"/>
</dbReference>
<dbReference type="PANTHER" id="PTHR45661:SF3">
    <property type="entry name" value="IG-LIKE DOMAIN-CONTAINING PROTEIN"/>
    <property type="match status" value="1"/>
</dbReference>
<dbReference type="Gene3D" id="2.60.40.10">
    <property type="entry name" value="Immunoglobulins"/>
    <property type="match status" value="1"/>
</dbReference>
<sequence length="455" mass="48404">MTGFNRKFGLPGRLVLLGALAAVLLLLGGMPVHGAVKYLTQGSYIYSVNRDGSAAVHRYQGTARRVVIPEILSGRRVTKIDSKFLQDTSSEVTSVVIPASVTTVSSDAFRTQDGSLTSVSVSAGNTKYSAADGVLFDKGKATLIFYPTGKKGDSYEIPQTVTAVGARAFQNASQLEAVTLPSGLRSIGTRAFAGCRKMETPEFPGTVQSIGKFAFSGCGTIDSFTAPKKLTSIGYGAFSGCTGLKTLKVTGSAPALKIDGQAFFGCTALDRVTFSDRVTSIGDSAFFGCTALTEVTVPDTVTSLGLQALGYATDEAGTDESAVKGFLIVGKKGSAADTYAKSSRLLFRNVFNGAVSYYDAIPDQVTLKSLTRGVATLTVKYGKVPQAGAKYQIGLKQKGKAFSWTYTDMGTVRSKKFTKLQEWKTYYVKVRAYRVSHGKRYYGAWSSPVASVIVR</sequence>
<reference evidence="1 2" key="1">
    <citation type="submission" date="2016-10" db="EMBL/GenBank/DDBJ databases">
        <authorList>
            <person name="de Groot N.N."/>
        </authorList>
    </citation>
    <scope>NUCLEOTIDE SEQUENCE [LARGE SCALE GENOMIC DNA]</scope>
    <source>
        <strain evidence="1 2">KHGC13</strain>
    </source>
</reference>
<dbReference type="Pfam" id="PF13306">
    <property type="entry name" value="LRR_5"/>
    <property type="match status" value="3"/>
</dbReference>
<proteinExistence type="predicted"/>
<gene>
    <name evidence="1" type="ORF">SAMN05216508_10765</name>
</gene>
<keyword evidence="2" id="KW-1185">Reference proteome</keyword>
<dbReference type="PANTHER" id="PTHR45661">
    <property type="entry name" value="SURFACE ANTIGEN"/>
    <property type="match status" value="1"/>
</dbReference>
<dbReference type="AlphaFoldDB" id="A0A1I7GK40"/>
<dbReference type="InterPro" id="IPR032675">
    <property type="entry name" value="LRR_dom_sf"/>
</dbReference>
<name>A0A1I7GK40_9FIRM</name>
<dbReference type="SUPFAM" id="SSF52058">
    <property type="entry name" value="L domain-like"/>
    <property type="match status" value="1"/>
</dbReference>
<dbReference type="InterPro" id="IPR026906">
    <property type="entry name" value="LRR_5"/>
</dbReference>
<dbReference type="STRING" id="155865.SAMN05216515_10966"/>
<dbReference type="Proteomes" id="UP000198817">
    <property type="component" value="Unassembled WGS sequence"/>
</dbReference>
<dbReference type="RefSeq" id="WP_177207401.1">
    <property type="nucleotide sequence ID" value="NZ_FOWF01000009.1"/>
</dbReference>
<dbReference type="EMBL" id="FPBT01000007">
    <property type="protein sequence ID" value="SFU48862.1"/>
    <property type="molecule type" value="Genomic_DNA"/>
</dbReference>
<dbReference type="SUPFAM" id="SSF49265">
    <property type="entry name" value="Fibronectin type III"/>
    <property type="match status" value="1"/>
</dbReference>